<dbReference type="InterPro" id="IPR039226">
    <property type="entry name" value="Ski3/TTC37"/>
</dbReference>
<dbReference type="SUPFAM" id="SSF48452">
    <property type="entry name" value="TPR-like"/>
    <property type="match status" value="2"/>
</dbReference>
<accession>A0A183I4L6</accession>
<reference evidence="6" key="1">
    <citation type="submission" date="2016-06" db="UniProtKB">
        <authorList>
            <consortium name="WormBaseParasite"/>
        </authorList>
    </citation>
    <scope>IDENTIFICATION</scope>
</reference>
<evidence type="ECO:0000256" key="1">
    <source>
        <dbReference type="ARBA" id="ARBA00022737"/>
    </source>
</evidence>
<evidence type="ECO:0000256" key="3">
    <source>
        <dbReference type="PROSITE-ProRule" id="PRU00339"/>
    </source>
</evidence>
<dbReference type="Pfam" id="PF00515">
    <property type="entry name" value="TPR_1"/>
    <property type="match status" value="1"/>
</dbReference>
<evidence type="ECO:0000256" key="2">
    <source>
        <dbReference type="ARBA" id="ARBA00022803"/>
    </source>
</evidence>
<feature type="repeat" description="TPR" evidence="3">
    <location>
        <begin position="525"/>
        <end position="558"/>
    </location>
</feature>
<dbReference type="STRING" id="387005.A0A183I4L6"/>
<dbReference type="PROSITE" id="PS50293">
    <property type="entry name" value="TPR_REGION"/>
    <property type="match status" value="1"/>
</dbReference>
<dbReference type="GO" id="GO:0006401">
    <property type="term" value="P:RNA catabolic process"/>
    <property type="evidence" value="ECO:0007669"/>
    <property type="project" value="InterPro"/>
</dbReference>
<dbReference type="WBParaSite" id="OFLC_0001468901-mRNA-1">
    <property type="protein sequence ID" value="OFLC_0001468901-mRNA-1"/>
    <property type="gene ID" value="OFLC_0001468901"/>
</dbReference>
<gene>
    <name evidence="4" type="ORF">OFLC_LOCUS14678</name>
</gene>
<dbReference type="Gene3D" id="1.25.40.10">
    <property type="entry name" value="Tetratricopeptide repeat domain"/>
    <property type="match status" value="2"/>
</dbReference>
<dbReference type="Proteomes" id="UP000267606">
    <property type="component" value="Unassembled WGS sequence"/>
</dbReference>
<keyword evidence="2 3" id="KW-0802">TPR repeat</keyword>
<organism evidence="6">
    <name type="scientific">Onchocerca flexuosa</name>
    <dbReference type="NCBI Taxonomy" id="387005"/>
    <lineage>
        <taxon>Eukaryota</taxon>
        <taxon>Metazoa</taxon>
        <taxon>Ecdysozoa</taxon>
        <taxon>Nematoda</taxon>
        <taxon>Chromadorea</taxon>
        <taxon>Rhabditida</taxon>
        <taxon>Spirurina</taxon>
        <taxon>Spiruromorpha</taxon>
        <taxon>Filarioidea</taxon>
        <taxon>Onchocercidae</taxon>
        <taxon>Onchocerca</taxon>
    </lineage>
</organism>
<dbReference type="SMART" id="SM00028">
    <property type="entry name" value="TPR"/>
    <property type="match status" value="5"/>
</dbReference>
<dbReference type="PANTHER" id="PTHR15704:SF7">
    <property type="entry name" value="SUPERKILLER COMPLEX PROTEIN 3"/>
    <property type="match status" value="1"/>
</dbReference>
<dbReference type="EMBL" id="UZAJ01041077">
    <property type="protein sequence ID" value="VDP18190.1"/>
    <property type="molecule type" value="Genomic_DNA"/>
</dbReference>
<dbReference type="InterPro" id="IPR019734">
    <property type="entry name" value="TPR_rpt"/>
</dbReference>
<dbReference type="PROSITE" id="PS50005">
    <property type="entry name" value="TPR"/>
    <property type="match status" value="1"/>
</dbReference>
<dbReference type="PANTHER" id="PTHR15704">
    <property type="entry name" value="SUPERKILLER 3 PROTEIN-RELATED"/>
    <property type="match status" value="1"/>
</dbReference>
<name>A0A183I4L6_9BILA</name>
<proteinExistence type="predicted"/>
<evidence type="ECO:0000313" key="4">
    <source>
        <dbReference type="EMBL" id="VDP18190.1"/>
    </source>
</evidence>
<dbReference type="GO" id="GO:0055087">
    <property type="term" value="C:Ski complex"/>
    <property type="evidence" value="ECO:0007669"/>
    <property type="project" value="InterPro"/>
</dbReference>
<evidence type="ECO:0000313" key="6">
    <source>
        <dbReference type="WBParaSite" id="OFLC_0001468901-mRNA-1"/>
    </source>
</evidence>
<reference evidence="4 5" key="2">
    <citation type="submission" date="2018-11" db="EMBL/GenBank/DDBJ databases">
        <authorList>
            <consortium name="Pathogen Informatics"/>
        </authorList>
    </citation>
    <scope>NUCLEOTIDE SEQUENCE [LARGE SCALE GENOMIC DNA]</scope>
</reference>
<keyword evidence="5" id="KW-1185">Reference proteome</keyword>
<dbReference type="AlphaFoldDB" id="A0A183I4L6"/>
<protein>
    <submittedName>
        <fullName evidence="6">TPR_REGION domain-containing protein</fullName>
    </submittedName>
</protein>
<dbReference type="InterPro" id="IPR011990">
    <property type="entry name" value="TPR-like_helical_dom_sf"/>
</dbReference>
<dbReference type="Pfam" id="PF13181">
    <property type="entry name" value="TPR_8"/>
    <property type="match status" value="1"/>
</dbReference>
<sequence length="616" mass="70804">MIELHNVFDLLKQDVSDYLLFIFAAITNGEIGNNCEAINYYKKATELDAEKPLAWQGLYKLYEQGKYVDLEHILIVIQNLLRLPGITPEKVSVYEKELGFILLKLKRFDEAFSNFDRLDVEFCCEALKAMLSTDDWNGDRKKLIEQCLIKIDMGKLDEKIHQKCVKLRCSWAETPEEIQDVLSWHAKYISFDDEWLIDLLRYFVIISYLEQRQVDPSNDAINMLKNAKGKETEFELLLKHIEKMEISSAIKNIDENLKSITCKWPYIGLTLPLLLFQERYEQVLSLLDIVIPQMHPAITKTLNEALFGVRCEALYGIHDDSALMQLNLLLNNNLNNKRLRKDIRLTKYEDPAEEVYWKVMVLKNSQSEESLQEAKSLAANFAKVDSQSWQWLLLHSEICLKLNTEDAFATSALVKAAKLNPYSSKAFFLLGLSLKQKNRAKAIACLERAAKIRPQDAKIVKLLDELLSLEGRNEDLFKHVLQYSKMVPTDLWARKRLALLELQNGNIDAAIGQMQHIVVLDKTDAGIWTTLGDAYKKRGNYQSAIKAYKEAIDLGPDDEIAQIQFIQMCQLTGQLEEAIEQCLKLIEHVESGQNNTNCVYLLYAESILKLAQKSSY</sequence>
<evidence type="ECO:0000313" key="5">
    <source>
        <dbReference type="Proteomes" id="UP000267606"/>
    </source>
</evidence>
<keyword evidence="1" id="KW-0677">Repeat</keyword>